<sequence>MHEPFLTPELLISPVYLDWSKHNSKSYQLSIAERSRQLHCRRRKQGSINLKLREHTVGRLTISPALHKDPIVVQPPEPRSSQPRRKKMNMEIIIEVHVKLKKKDN</sequence>
<proteinExistence type="predicted"/>
<accession>A0ABR0R1X9</accession>
<evidence type="ECO:0000313" key="1">
    <source>
        <dbReference type="EMBL" id="KAK5845605.1"/>
    </source>
</evidence>
<comment type="caution">
    <text evidence="1">The sequence shown here is derived from an EMBL/GenBank/DDBJ whole genome shotgun (WGS) entry which is preliminary data.</text>
</comment>
<protein>
    <submittedName>
        <fullName evidence="1">Uncharacterized protein</fullName>
    </submittedName>
</protein>
<evidence type="ECO:0000313" key="2">
    <source>
        <dbReference type="Proteomes" id="UP001358586"/>
    </source>
</evidence>
<name>A0ABR0R1X9_GOSAR</name>
<gene>
    <name evidence="1" type="ORF">PVK06_001799</name>
</gene>
<organism evidence="1 2">
    <name type="scientific">Gossypium arboreum</name>
    <name type="common">Tree cotton</name>
    <name type="synonym">Gossypium nanking</name>
    <dbReference type="NCBI Taxonomy" id="29729"/>
    <lineage>
        <taxon>Eukaryota</taxon>
        <taxon>Viridiplantae</taxon>
        <taxon>Streptophyta</taxon>
        <taxon>Embryophyta</taxon>
        <taxon>Tracheophyta</taxon>
        <taxon>Spermatophyta</taxon>
        <taxon>Magnoliopsida</taxon>
        <taxon>eudicotyledons</taxon>
        <taxon>Gunneridae</taxon>
        <taxon>Pentapetalae</taxon>
        <taxon>rosids</taxon>
        <taxon>malvids</taxon>
        <taxon>Malvales</taxon>
        <taxon>Malvaceae</taxon>
        <taxon>Malvoideae</taxon>
        <taxon>Gossypium</taxon>
    </lineage>
</organism>
<reference evidence="1 2" key="1">
    <citation type="submission" date="2023-03" db="EMBL/GenBank/DDBJ databases">
        <title>WGS of Gossypium arboreum.</title>
        <authorList>
            <person name="Yu D."/>
        </authorList>
    </citation>
    <scope>NUCLEOTIDE SEQUENCE [LARGE SCALE GENOMIC DNA]</scope>
    <source>
        <tissue evidence="1">Leaf</tissue>
    </source>
</reference>
<dbReference type="EMBL" id="JARKNE010000001">
    <property type="protein sequence ID" value="KAK5845605.1"/>
    <property type="molecule type" value="Genomic_DNA"/>
</dbReference>
<keyword evidence="2" id="KW-1185">Reference proteome</keyword>
<dbReference type="Proteomes" id="UP001358586">
    <property type="component" value="Chromosome 1"/>
</dbReference>